<evidence type="ECO:0000313" key="13">
    <source>
        <dbReference type="Proteomes" id="UP000193498"/>
    </source>
</evidence>
<comment type="pathway">
    <text evidence="2 11">Energy metabolism; oxidative phosphorylation.</text>
</comment>
<dbReference type="Proteomes" id="UP000193498">
    <property type="component" value="Unassembled WGS sequence"/>
</dbReference>
<keyword evidence="6 11" id="KW-0809">Transit peptide</keyword>
<evidence type="ECO:0000256" key="10">
    <source>
        <dbReference type="ARBA" id="ARBA00071004"/>
    </source>
</evidence>
<comment type="subunit">
    <text evidence="11">Component of the cytochrome c oxidase (complex IV, CIV), a multisubunit enzyme composed of a catalytic core of 3 subunits and several supernumerary subunits. The complex exists as a monomer or a dimer and forms supercomplexes (SCs) in the inner mitochondrial membrane with ubiquinol-cytochrome c oxidoreductase (cytochrome b-c1 complex, complex III, CIII).</text>
</comment>
<evidence type="ECO:0000256" key="9">
    <source>
        <dbReference type="ARBA" id="ARBA00023136"/>
    </source>
</evidence>
<evidence type="ECO:0000256" key="4">
    <source>
        <dbReference type="ARBA" id="ARBA00022692"/>
    </source>
</evidence>
<sequence>MNTVIARSAIRSRSTILGNLRRSDYHFENVKGENMPFSYKSRRAFAVKMTAFCGLGFALPFISSYWQLSKSQ</sequence>
<keyword evidence="5 11" id="KW-0999">Mitochondrion inner membrane</keyword>
<dbReference type="InterPro" id="IPR004202">
    <property type="entry name" value="COX7C/Cox8"/>
</dbReference>
<dbReference type="GO" id="GO:0045277">
    <property type="term" value="C:respiratory chain complex IV"/>
    <property type="evidence" value="ECO:0007669"/>
    <property type="project" value="UniProtKB-UniRule"/>
</dbReference>
<evidence type="ECO:0000256" key="3">
    <source>
        <dbReference type="ARBA" id="ARBA00010514"/>
    </source>
</evidence>
<dbReference type="UniPathway" id="UPA00705"/>
<protein>
    <recommendedName>
        <fullName evidence="10 11">Cytochrome c oxidase subunit 8, mitochondrial</fullName>
    </recommendedName>
    <alternativeName>
        <fullName evidence="11">Cytochrome c oxidase polypeptide VIII</fullName>
    </alternativeName>
</protein>
<comment type="function">
    <text evidence="11">Component of the cytochrome c oxidase, the last enzyme in the mitochondrial electron transport chain which drives oxidative phosphorylation. The respiratory chain contains 3 multisubunit complexes succinate dehydrogenase (complex II, CII), ubiquinol-cytochrome c oxidoreductase (cytochrome b-c1 complex, complex III, CIII) and cytochrome c oxidase (complex IV, CIV), that cooperate to transfer electrons derived from NADH and succinate to molecular oxygen, creating an electrochemical gradient over the inner membrane that drives transmembrane transport and the ATP synthase. Cytochrome c oxidase is the component of the respiratory chain that catalyzes the reduction of oxygen to water. Electrons originating from reduced cytochrome c in the intermembrane space (IMS) are transferred via the dinuclear copper A center (CU(A)) of subunit 2 and heme A of subunit 1 to the active site in subunit 1, a binuclear center (BNC) formed by heme A3 and copper B (CU(B)). The BNC reduces molecular oxygen to 2 water molecules using 4 electrons from cytochrome c in the IMS and 4 protons from the mitochondrial matrix.</text>
</comment>
<keyword evidence="9 11" id="KW-0472">Membrane</keyword>
<dbReference type="SUPFAM" id="SSF81427">
    <property type="entry name" value="Mitochondrial cytochrome c oxidase subunit VIIc (aka VIIIa)"/>
    <property type="match status" value="1"/>
</dbReference>
<evidence type="ECO:0000256" key="2">
    <source>
        <dbReference type="ARBA" id="ARBA00004673"/>
    </source>
</evidence>
<dbReference type="GO" id="GO:0006123">
    <property type="term" value="P:mitochondrial electron transport, cytochrome c to oxygen"/>
    <property type="evidence" value="ECO:0007669"/>
    <property type="project" value="UniProtKB-UniRule"/>
</dbReference>
<evidence type="ECO:0000313" key="12">
    <source>
        <dbReference type="EMBL" id="ORX94243.1"/>
    </source>
</evidence>
<dbReference type="Pfam" id="PF02935">
    <property type="entry name" value="COX7C"/>
    <property type="match status" value="1"/>
</dbReference>
<name>A0A1Y1Y8C1_9FUNG</name>
<reference evidence="12 13" key="1">
    <citation type="submission" date="2016-07" db="EMBL/GenBank/DDBJ databases">
        <title>Pervasive Adenine N6-methylation of Active Genes in Fungi.</title>
        <authorList>
            <consortium name="DOE Joint Genome Institute"/>
            <person name="Mondo S.J."/>
            <person name="Dannebaum R.O."/>
            <person name="Kuo R.C."/>
            <person name="Labutti K."/>
            <person name="Haridas S."/>
            <person name="Kuo A."/>
            <person name="Salamov A."/>
            <person name="Ahrendt S.R."/>
            <person name="Lipzen A."/>
            <person name="Sullivan W."/>
            <person name="Andreopoulos W.B."/>
            <person name="Clum A."/>
            <person name="Lindquist E."/>
            <person name="Daum C."/>
            <person name="Ramamoorthy G.K."/>
            <person name="Gryganskyi A."/>
            <person name="Culley D."/>
            <person name="Magnuson J.K."/>
            <person name="James T.Y."/>
            <person name="O'Malley M.A."/>
            <person name="Stajich J.E."/>
            <person name="Spatafora J.W."/>
            <person name="Visel A."/>
            <person name="Grigoriev I.V."/>
        </authorList>
    </citation>
    <scope>NUCLEOTIDE SEQUENCE [LARGE SCALE GENOMIC DNA]</scope>
    <source>
        <strain evidence="12 13">CBS 931.73</strain>
    </source>
</reference>
<keyword evidence="7 11" id="KW-1133">Transmembrane helix</keyword>
<comment type="caution">
    <text evidence="12">The sequence shown here is derived from an EMBL/GenBank/DDBJ whole genome shotgun (WGS) entry which is preliminary data.</text>
</comment>
<dbReference type="PANTHER" id="PTHR13313">
    <property type="entry name" value="CYTOCHROME C OXIDASE SUBUNIT VIIC"/>
    <property type="match status" value="1"/>
</dbReference>
<feature type="transmembrane region" description="Helical" evidence="11">
    <location>
        <begin position="45"/>
        <end position="66"/>
    </location>
</feature>
<keyword evidence="8 11" id="KW-0496">Mitochondrion</keyword>
<dbReference type="Gene3D" id="4.10.49.10">
    <property type="entry name" value="Cytochrome c oxidase subunit VIIc"/>
    <property type="match status" value="1"/>
</dbReference>
<evidence type="ECO:0000256" key="7">
    <source>
        <dbReference type="ARBA" id="ARBA00022989"/>
    </source>
</evidence>
<dbReference type="EMBL" id="MCFE01000210">
    <property type="protein sequence ID" value="ORX94243.1"/>
    <property type="molecule type" value="Genomic_DNA"/>
</dbReference>
<accession>A0A1Y1Y8C1</accession>
<dbReference type="FunFam" id="4.10.49.10:FF:000001">
    <property type="entry name" value="Cytochrome c oxidase subunit 7C"/>
    <property type="match status" value="1"/>
</dbReference>
<organism evidence="12 13">
    <name type="scientific">Basidiobolus meristosporus CBS 931.73</name>
    <dbReference type="NCBI Taxonomy" id="1314790"/>
    <lineage>
        <taxon>Eukaryota</taxon>
        <taxon>Fungi</taxon>
        <taxon>Fungi incertae sedis</taxon>
        <taxon>Zoopagomycota</taxon>
        <taxon>Entomophthoromycotina</taxon>
        <taxon>Basidiobolomycetes</taxon>
        <taxon>Basidiobolales</taxon>
        <taxon>Basidiobolaceae</taxon>
        <taxon>Basidiobolus</taxon>
    </lineage>
</organism>
<proteinExistence type="inferred from homology"/>
<dbReference type="OrthoDB" id="9974841at2759"/>
<dbReference type="GO" id="GO:0005743">
    <property type="term" value="C:mitochondrial inner membrane"/>
    <property type="evidence" value="ECO:0007669"/>
    <property type="project" value="UniProtKB-SubCell"/>
</dbReference>
<keyword evidence="4 11" id="KW-0812">Transmembrane</keyword>
<gene>
    <name evidence="12" type="ORF">K493DRAFT_315598</name>
</gene>
<comment type="similarity">
    <text evidence="3 11">Belongs to the cytochrome c oxidase VIIc family.</text>
</comment>
<evidence type="ECO:0000256" key="8">
    <source>
        <dbReference type="ARBA" id="ARBA00023128"/>
    </source>
</evidence>
<dbReference type="InParanoid" id="A0A1Y1Y8C1"/>
<keyword evidence="13" id="KW-1185">Reference proteome</keyword>
<evidence type="ECO:0000256" key="1">
    <source>
        <dbReference type="ARBA" id="ARBA00004434"/>
    </source>
</evidence>
<comment type="subcellular location">
    <subcellularLocation>
        <location evidence="1 11">Mitochondrion inner membrane</location>
        <topology evidence="1 11">Single-pass membrane protein</topology>
    </subcellularLocation>
</comment>
<evidence type="ECO:0000256" key="6">
    <source>
        <dbReference type="ARBA" id="ARBA00022946"/>
    </source>
</evidence>
<dbReference type="PANTHER" id="PTHR13313:SF0">
    <property type="entry name" value="CYTOCHROME C OXIDASE SUBUNIT 7C, MITOCHONDRIAL"/>
    <property type="match status" value="1"/>
</dbReference>
<dbReference type="AlphaFoldDB" id="A0A1Y1Y8C1"/>
<dbReference type="STRING" id="1314790.A0A1Y1Y8C1"/>
<dbReference type="InterPro" id="IPR036636">
    <property type="entry name" value="COX7C/Cox8_sf"/>
</dbReference>
<evidence type="ECO:0000256" key="11">
    <source>
        <dbReference type="RuleBase" id="RU368123"/>
    </source>
</evidence>
<evidence type="ECO:0000256" key="5">
    <source>
        <dbReference type="ARBA" id="ARBA00022792"/>
    </source>
</evidence>